<dbReference type="PANTHER" id="PTHR30486:SF6">
    <property type="entry name" value="TYPE IV PILUS RETRACTATION ATPASE PILT"/>
    <property type="match status" value="1"/>
</dbReference>
<dbReference type="STRING" id="1838285.SCAL_001519"/>
<dbReference type="CDD" id="cd01130">
    <property type="entry name" value="VirB11-like_ATPase"/>
    <property type="match status" value="1"/>
</dbReference>
<gene>
    <name evidence="5" type="ORF">SCAL_001519</name>
</gene>
<organism evidence="5 6">
    <name type="scientific">Candidatus Syntropharchaeum caldarium</name>
    <dbReference type="NCBI Taxonomy" id="1838285"/>
    <lineage>
        <taxon>Archaea</taxon>
        <taxon>Methanobacteriati</taxon>
        <taxon>Methanobacteriota</taxon>
        <taxon>Stenosarchaea group</taxon>
        <taxon>Methanomicrobia</taxon>
        <taxon>Methanosarcinales</taxon>
        <taxon>ANME-2 cluster</taxon>
        <taxon>Candidatus Syntropharchaeum</taxon>
    </lineage>
</organism>
<name>A0A1F2P7G9_9EURY</name>
<dbReference type="InterPro" id="IPR056570">
    <property type="entry name" value="PilB3-like_N"/>
</dbReference>
<reference evidence="5" key="1">
    <citation type="submission" date="2016-05" db="EMBL/GenBank/DDBJ databases">
        <title>Microbial consortia oxidize butane by reversing methanogenesis.</title>
        <authorList>
            <person name="Laso-Perez R."/>
            <person name="Richter M."/>
            <person name="Wegener G."/>
            <person name="Musat F."/>
        </authorList>
    </citation>
    <scope>NUCLEOTIDE SEQUENCE [LARGE SCALE GENOMIC DNA]</scope>
    <source>
        <strain evidence="5">BOX2</strain>
    </source>
</reference>
<proteinExistence type="inferred from homology"/>
<dbReference type="EMBL" id="LYOS01000005">
    <property type="protein sequence ID" value="OFV67250.1"/>
    <property type="molecule type" value="Genomic_DNA"/>
</dbReference>
<feature type="domain" description="PilB3-like C-terminal" evidence="3">
    <location>
        <begin position="451"/>
        <end position="520"/>
    </location>
</feature>
<dbReference type="Proteomes" id="UP000186940">
    <property type="component" value="Unassembled WGS sequence"/>
</dbReference>
<accession>A0A1F2P7G9</accession>
<dbReference type="InterPro" id="IPR056571">
    <property type="entry name" value="PilB3-like_C"/>
</dbReference>
<feature type="domain" description="Bacterial type II secretion system protein E" evidence="2">
    <location>
        <begin position="225"/>
        <end position="410"/>
    </location>
</feature>
<dbReference type="PATRIC" id="fig|1838285.3.peg.1543"/>
<dbReference type="InterPro" id="IPR001482">
    <property type="entry name" value="T2SS/T4SS_dom"/>
</dbReference>
<dbReference type="Gene3D" id="3.40.50.300">
    <property type="entry name" value="P-loop containing nucleotide triphosphate hydrolases"/>
    <property type="match status" value="1"/>
</dbReference>
<dbReference type="Pfam" id="PF23990">
    <property type="entry name" value="PilB3_N"/>
    <property type="match status" value="1"/>
</dbReference>
<evidence type="ECO:0000256" key="1">
    <source>
        <dbReference type="ARBA" id="ARBA00006611"/>
    </source>
</evidence>
<comment type="caution">
    <text evidence="5">The sequence shown here is derived from an EMBL/GenBank/DDBJ whole genome shotgun (WGS) entry which is preliminary data.</text>
</comment>
<evidence type="ECO:0000259" key="2">
    <source>
        <dbReference type="Pfam" id="PF00437"/>
    </source>
</evidence>
<evidence type="ECO:0000259" key="4">
    <source>
        <dbReference type="Pfam" id="PF23990"/>
    </source>
</evidence>
<evidence type="ECO:0000313" key="6">
    <source>
        <dbReference type="Proteomes" id="UP000186940"/>
    </source>
</evidence>
<dbReference type="GO" id="GO:0016887">
    <property type="term" value="F:ATP hydrolysis activity"/>
    <property type="evidence" value="ECO:0007669"/>
    <property type="project" value="InterPro"/>
</dbReference>
<protein>
    <submittedName>
        <fullName evidence="5">Type II secretion system protein E</fullName>
    </submittedName>
</protein>
<feature type="domain" description="PilB3-like N-terminal" evidence="4">
    <location>
        <begin position="8"/>
        <end position="70"/>
    </location>
</feature>
<dbReference type="SUPFAM" id="SSF52540">
    <property type="entry name" value="P-loop containing nucleoside triphosphate hydrolases"/>
    <property type="match status" value="1"/>
</dbReference>
<dbReference type="PANTHER" id="PTHR30486">
    <property type="entry name" value="TWITCHING MOTILITY PROTEIN PILT"/>
    <property type="match status" value="1"/>
</dbReference>
<dbReference type="InterPro" id="IPR050921">
    <property type="entry name" value="T4SS_GSP_E_ATPase"/>
</dbReference>
<comment type="similarity">
    <text evidence="1">Belongs to the GSP E family.</text>
</comment>
<dbReference type="Pfam" id="PF00437">
    <property type="entry name" value="T2SSE"/>
    <property type="match status" value="1"/>
</dbReference>
<evidence type="ECO:0000259" key="3">
    <source>
        <dbReference type="Pfam" id="PF23989"/>
    </source>
</evidence>
<dbReference type="Gene3D" id="3.30.450.380">
    <property type="match status" value="1"/>
</dbReference>
<keyword evidence="6" id="KW-1185">Reference proteome</keyword>
<sequence length="531" mass="61134">MDILAQIIRGKSEEENNSPSDIETLDLLHYDVPEGYIEVERTWLKKPYALASILFNEAENEYYYHLAEPKLTPFEKALLEKTYDDLRDVLVLEGEVAPDEKEKVLEHHAKELLNGYSIEINPESLEKILYYLKRNCIGIGKIDALMEDEFIEDISCDGVNVPIFLYHKRYQNIKTNLSFAEDELDSFVIVLAQKCGKHLSIAEPMLDATMQDGSRLQITLGRDITTRGSSFTIRRFASHPFTPVDLLRYQTFTKEMLAYLWLCIESNRSLLFAGGTAAGKTSALNAVSIFIPPNAKIISIEDTRELTLYHDNWIADVTRESTLSGGARKIDMYELLRHALRQRPEYLLVGEVRGREAHTLFQAMSTGHTTYSTIHASTIEEVVNRLRNEPISVPLMMLQALDILSIQRLLYIEKGERVRRCDVIAEFAGIDPATNNIKINELYRFNSATNSFEKVSDSIVLAKIQNQRGWSTAELEEDLNRRAKLLDYMLKKDMWDYKEISMLIHRYFYNPEMIMGMIEEEIGDEEDEPDR</sequence>
<evidence type="ECO:0000313" key="5">
    <source>
        <dbReference type="EMBL" id="OFV67250.1"/>
    </source>
</evidence>
<dbReference type="AlphaFoldDB" id="A0A1F2P7G9"/>
<dbReference type="InterPro" id="IPR027417">
    <property type="entry name" value="P-loop_NTPase"/>
</dbReference>
<dbReference type="Pfam" id="PF23989">
    <property type="entry name" value="PilB3_C"/>
    <property type="match status" value="1"/>
</dbReference>